<evidence type="ECO:0000259" key="2">
    <source>
        <dbReference type="PROSITE" id="PS51352"/>
    </source>
</evidence>
<dbReference type="Pfam" id="PF18312">
    <property type="entry name" value="ScsC_N"/>
    <property type="match status" value="1"/>
</dbReference>
<accession>A0A1H8B637</accession>
<dbReference type="Pfam" id="PF01323">
    <property type="entry name" value="DSBA"/>
    <property type="match status" value="1"/>
</dbReference>
<protein>
    <submittedName>
        <fullName evidence="3">Protein-disulfide isomerase</fullName>
    </submittedName>
</protein>
<dbReference type="GO" id="GO:0016853">
    <property type="term" value="F:isomerase activity"/>
    <property type="evidence" value="ECO:0007669"/>
    <property type="project" value="UniProtKB-KW"/>
</dbReference>
<feature type="domain" description="Thioredoxin" evidence="2">
    <location>
        <begin position="48"/>
        <end position="243"/>
    </location>
</feature>
<evidence type="ECO:0000313" key="3">
    <source>
        <dbReference type="EMBL" id="SEM78216.1"/>
    </source>
</evidence>
<dbReference type="GO" id="GO:0016491">
    <property type="term" value="F:oxidoreductase activity"/>
    <property type="evidence" value="ECO:0007669"/>
    <property type="project" value="InterPro"/>
</dbReference>
<dbReference type="PROSITE" id="PS51352">
    <property type="entry name" value="THIOREDOXIN_2"/>
    <property type="match status" value="1"/>
</dbReference>
<dbReference type="AlphaFoldDB" id="A0A1H8B637"/>
<dbReference type="EMBL" id="FOCM01000001">
    <property type="protein sequence ID" value="SEM78216.1"/>
    <property type="molecule type" value="Genomic_DNA"/>
</dbReference>
<dbReference type="CDD" id="cd03023">
    <property type="entry name" value="DsbA_Com1_like"/>
    <property type="match status" value="1"/>
</dbReference>
<reference evidence="4" key="1">
    <citation type="submission" date="2016-10" db="EMBL/GenBank/DDBJ databases">
        <authorList>
            <person name="Varghese N."/>
            <person name="Submissions S."/>
        </authorList>
    </citation>
    <scope>NUCLEOTIDE SEQUENCE [LARGE SCALE GENOMIC DNA]</scope>
    <source>
        <strain evidence="4">DSM 26893</strain>
    </source>
</reference>
<sequence>MKTLTLAAILAPALALGQGALAQQMSDAEFGERVRAYLMENPQVIMEAVAALEAQESEAQAAQDNQLVADNADALFRAEGDWVGGNPEGDVTVVEFLDYRCGYCKRAHPEVAELLQSDGNIRLIVKEFPILGEQSVLASRFAMATLEVAGSEAYGEVSDALMTMRGEITADSLGALADELELDGSAIMGAMGTPEIDAKIAENYALAQTMGISGTPSFVFGDQMVRGYVPLDAMRQIVAEERDEG</sequence>
<evidence type="ECO:0000256" key="1">
    <source>
        <dbReference type="SAM" id="SignalP"/>
    </source>
</evidence>
<name>A0A1H8B637_9RHOB</name>
<dbReference type="InterPro" id="IPR051470">
    <property type="entry name" value="Thiol:disulfide_interchange"/>
</dbReference>
<feature type="signal peptide" evidence="1">
    <location>
        <begin position="1"/>
        <end position="22"/>
    </location>
</feature>
<gene>
    <name evidence="3" type="ORF">SAMN04488011_101449</name>
</gene>
<dbReference type="InterPro" id="IPR001853">
    <property type="entry name" value="DSBA-like_thioredoxin_dom"/>
</dbReference>
<dbReference type="RefSeq" id="WP_091844381.1">
    <property type="nucleotide sequence ID" value="NZ_FOCM01000001.1"/>
</dbReference>
<evidence type="ECO:0000313" key="4">
    <source>
        <dbReference type="Proteomes" id="UP000199372"/>
    </source>
</evidence>
<dbReference type="SUPFAM" id="SSF52833">
    <property type="entry name" value="Thioredoxin-like"/>
    <property type="match status" value="1"/>
</dbReference>
<organism evidence="3 4">
    <name type="scientific">Palleronia pelagia</name>
    <dbReference type="NCBI Taxonomy" id="387096"/>
    <lineage>
        <taxon>Bacteria</taxon>
        <taxon>Pseudomonadati</taxon>
        <taxon>Pseudomonadota</taxon>
        <taxon>Alphaproteobacteria</taxon>
        <taxon>Rhodobacterales</taxon>
        <taxon>Roseobacteraceae</taxon>
        <taxon>Palleronia</taxon>
    </lineage>
</organism>
<keyword evidence="4" id="KW-1185">Reference proteome</keyword>
<dbReference type="InterPro" id="IPR041205">
    <property type="entry name" value="ScsC_N"/>
</dbReference>
<dbReference type="PANTHER" id="PTHR35272:SF3">
    <property type="entry name" value="THIOL:DISULFIDE INTERCHANGE PROTEIN DSBC"/>
    <property type="match status" value="1"/>
</dbReference>
<feature type="chain" id="PRO_5011508566" evidence="1">
    <location>
        <begin position="23"/>
        <end position="245"/>
    </location>
</feature>
<dbReference type="Proteomes" id="UP000199372">
    <property type="component" value="Unassembled WGS sequence"/>
</dbReference>
<proteinExistence type="predicted"/>
<dbReference type="InterPro" id="IPR036249">
    <property type="entry name" value="Thioredoxin-like_sf"/>
</dbReference>
<keyword evidence="3" id="KW-0413">Isomerase</keyword>
<dbReference type="Gene3D" id="3.40.30.10">
    <property type="entry name" value="Glutaredoxin"/>
    <property type="match status" value="1"/>
</dbReference>
<keyword evidence="1" id="KW-0732">Signal</keyword>
<dbReference type="PANTHER" id="PTHR35272">
    <property type="entry name" value="THIOL:DISULFIDE INTERCHANGE PROTEIN DSBC-RELATED"/>
    <property type="match status" value="1"/>
</dbReference>
<dbReference type="InterPro" id="IPR013766">
    <property type="entry name" value="Thioredoxin_domain"/>
</dbReference>
<dbReference type="OrthoDB" id="9780147at2"/>